<dbReference type="InterPro" id="IPR025799">
    <property type="entry name" value="Arg_MeTrfase"/>
</dbReference>
<dbReference type="InterPro" id="IPR041698">
    <property type="entry name" value="Methyltransf_25"/>
</dbReference>
<dbReference type="PANTHER" id="PTHR11006">
    <property type="entry name" value="PROTEIN ARGININE N-METHYLTRANSFERASE"/>
    <property type="match status" value="1"/>
</dbReference>
<dbReference type="OrthoDB" id="7848332at2759"/>
<name>A0A2C6L5I5_9APIC</name>
<gene>
    <name evidence="10" type="ORF">CSUI_003441</name>
</gene>
<feature type="domain" description="Protein arginine N-methyltransferase" evidence="9">
    <location>
        <begin position="340"/>
        <end position="488"/>
    </location>
</feature>
<evidence type="ECO:0000256" key="4">
    <source>
        <dbReference type="ARBA" id="ARBA00022691"/>
    </source>
</evidence>
<comment type="subcellular location">
    <subcellularLocation>
        <location evidence="1">Nucleus</location>
    </subcellularLocation>
</comment>
<dbReference type="InterPro" id="IPR055135">
    <property type="entry name" value="PRMT_dom"/>
</dbReference>
<evidence type="ECO:0000256" key="7">
    <source>
        <dbReference type="SAM" id="MobiDB-lite"/>
    </source>
</evidence>
<dbReference type="EMBL" id="MIGC01001535">
    <property type="protein sequence ID" value="PHJ22706.1"/>
    <property type="molecule type" value="Genomic_DNA"/>
</dbReference>
<dbReference type="GeneID" id="94426850"/>
<evidence type="ECO:0000256" key="1">
    <source>
        <dbReference type="ARBA" id="ARBA00004123"/>
    </source>
</evidence>
<keyword evidence="5" id="KW-0539">Nucleus</keyword>
<dbReference type="GO" id="GO:0016274">
    <property type="term" value="F:protein-arginine N-methyltransferase activity"/>
    <property type="evidence" value="ECO:0007669"/>
    <property type="project" value="InterPro"/>
</dbReference>
<dbReference type="AlphaFoldDB" id="A0A2C6L5I5"/>
<accession>A0A2C6L5I5</accession>
<dbReference type="Gene3D" id="2.70.160.11">
    <property type="entry name" value="Hnrnp arginine n-methyltransferase1"/>
    <property type="match status" value="1"/>
</dbReference>
<evidence type="ECO:0000256" key="3">
    <source>
        <dbReference type="ARBA" id="ARBA00022679"/>
    </source>
</evidence>
<evidence type="ECO:0000259" key="8">
    <source>
        <dbReference type="Pfam" id="PF13649"/>
    </source>
</evidence>
<organism evidence="10 11">
    <name type="scientific">Cystoisospora suis</name>
    <dbReference type="NCBI Taxonomy" id="483139"/>
    <lineage>
        <taxon>Eukaryota</taxon>
        <taxon>Sar</taxon>
        <taxon>Alveolata</taxon>
        <taxon>Apicomplexa</taxon>
        <taxon>Conoidasida</taxon>
        <taxon>Coccidia</taxon>
        <taxon>Eucoccidiorida</taxon>
        <taxon>Eimeriorina</taxon>
        <taxon>Sarcocystidae</taxon>
        <taxon>Cystoisospora</taxon>
    </lineage>
</organism>
<dbReference type="InterPro" id="IPR029063">
    <property type="entry name" value="SAM-dependent_MTases_sf"/>
</dbReference>
<keyword evidence="2 6" id="KW-0489">Methyltransferase</keyword>
<evidence type="ECO:0000313" key="11">
    <source>
        <dbReference type="Proteomes" id="UP000221165"/>
    </source>
</evidence>
<dbReference type="GO" id="GO:0042054">
    <property type="term" value="F:histone methyltransferase activity"/>
    <property type="evidence" value="ECO:0007669"/>
    <property type="project" value="TreeGrafter"/>
</dbReference>
<evidence type="ECO:0000256" key="5">
    <source>
        <dbReference type="ARBA" id="ARBA00023242"/>
    </source>
</evidence>
<comment type="caution">
    <text evidence="10">The sequence shown here is derived from an EMBL/GenBank/DDBJ whole genome shotgun (WGS) entry which is preliminary data.</text>
</comment>
<dbReference type="Pfam" id="PF13649">
    <property type="entry name" value="Methyltransf_25"/>
    <property type="match status" value="1"/>
</dbReference>
<evidence type="ECO:0000256" key="2">
    <source>
        <dbReference type="ARBA" id="ARBA00022603"/>
    </source>
</evidence>
<dbReference type="CDD" id="cd02440">
    <property type="entry name" value="AdoMet_MTases"/>
    <property type="match status" value="1"/>
</dbReference>
<dbReference type="Pfam" id="PF22528">
    <property type="entry name" value="PRMT_C"/>
    <property type="match status" value="1"/>
</dbReference>
<protein>
    <submittedName>
        <fullName evidence="10">Arginine n-methyltransferase</fullName>
    </submittedName>
</protein>
<feature type="domain" description="Methyltransferase" evidence="8">
    <location>
        <begin position="115"/>
        <end position="212"/>
    </location>
</feature>
<keyword evidence="11" id="KW-1185">Reference proteome</keyword>
<proteinExistence type="predicted"/>
<dbReference type="GO" id="GO:0032259">
    <property type="term" value="P:methylation"/>
    <property type="evidence" value="ECO:0007669"/>
    <property type="project" value="UniProtKB-KW"/>
</dbReference>
<reference evidence="10 11" key="1">
    <citation type="journal article" date="2017" name="Int. J. Parasitol.">
        <title>The genome of the protozoan parasite Cystoisospora suis and a reverse vaccinology approach to identify vaccine candidates.</title>
        <authorList>
            <person name="Palmieri N."/>
            <person name="Shrestha A."/>
            <person name="Ruttkowski B."/>
            <person name="Beck T."/>
            <person name="Vogl C."/>
            <person name="Tomley F."/>
            <person name="Blake D.P."/>
            <person name="Joachim A."/>
        </authorList>
    </citation>
    <scope>NUCLEOTIDE SEQUENCE [LARGE SCALE GENOMIC DNA]</scope>
    <source>
        <strain evidence="10 11">Wien I</strain>
    </source>
</reference>
<dbReference type="GO" id="GO:0005634">
    <property type="term" value="C:nucleus"/>
    <property type="evidence" value="ECO:0007669"/>
    <property type="project" value="UniProtKB-SubCell"/>
</dbReference>
<dbReference type="FunFam" id="3.40.50.150:FF:000116">
    <property type="entry name" value="probable protein arginine N-methyltransferase 1"/>
    <property type="match status" value="1"/>
</dbReference>
<dbReference type="FunFam" id="2.70.160.11:FF:000001">
    <property type="entry name" value="Blast:Protein arginine N-methyltransferase 1"/>
    <property type="match status" value="1"/>
</dbReference>
<sequence>MEETATHENINGRAAGSRSGGGVDKPTHGQGVVGGSGSAPTCMTATVMTCDEKTKQEFASGWQDLEQENLSSADYYFNSYAHFGIHEEMLKDSVRTGCYQRAICQNSHLFADKIVLDVGSGTGILSLFAARAGAKHVYGIECSEIVNIARKVVRENEMEDKITFIQGKAEEVSLPVDKVDIIVSEWMGYFLLYESMLDTVLFCRDKWLKPGGMVFPDKASLYIAAIEDADYKLRRTSTRMLPLSHAALQPLLVMLGLPFLSSGSDVQDSRRPLSSTQAAPYTLHLSDAVGNDSLSTEDKYAEGQPMTVHSYSYRWASSLLRIDTTAGLGHRPADLSVLNLQEEKIGYWSNVYGFNFSCVRRCVMEEPIVDTVEENAVATTACCVLKLDLATCKKEDLDFCAPYQITLRRKDFLHALIAWFDVCFSQCHKPVVLSTGPHCRYTHWKQTVFYMEDVLVADVGDKVEGMIAVKKSRKNPRDLDIKISYNFKPKHSSRPLANTQFYRLR</sequence>
<evidence type="ECO:0000259" key="9">
    <source>
        <dbReference type="Pfam" id="PF22528"/>
    </source>
</evidence>
<dbReference type="VEuPathDB" id="ToxoDB:CSUI_003441"/>
<dbReference type="Gene3D" id="3.40.50.150">
    <property type="entry name" value="Vaccinia Virus protein VP39"/>
    <property type="match status" value="1"/>
</dbReference>
<dbReference type="RefSeq" id="XP_067924383.1">
    <property type="nucleotide sequence ID" value="XM_068063639.1"/>
</dbReference>
<keyword evidence="4 6" id="KW-0949">S-adenosyl-L-methionine</keyword>
<dbReference type="PROSITE" id="PS51678">
    <property type="entry name" value="SAM_MT_PRMT"/>
    <property type="match status" value="1"/>
</dbReference>
<keyword evidence="3 6" id="KW-0808">Transferase</keyword>
<dbReference type="PANTHER" id="PTHR11006:SF53">
    <property type="entry name" value="PROTEIN ARGININE N-METHYLTRANSFERASE 3"/>
    <property type="match status" value="1"/>
</dbReference>
<dbReference type="Proteomes" id="UP000221165">
    <property type="component" value="Unassembled WGS sequence"/>
</dbReference>
<feature type="region of interest" description="Disordered" evidence="7">
    <location>
        <begin position="1"/>
        <end position="36"/>
    </location>
</feature>
<dbReference type="SUPFAM" id="SSF53335">
    <property type="entry name" value="S-adenosyl-L-methionine-dependent methyltransferases"/>
    <property type="match status" value="1"/>
</dbReference>
<evidence type="ECO:0000256" key="6">
    <source>
        <dbReference type="PROSITE-ProRule" id="PRU01015"/>
    </source>
</evidence>
<evidence type="ECO:0000313" key="10">
    <source>
        <dbReference type="EMBL" id="PHJ22706.1"/>
    </source>
</evidence>